<dbReference type="AlphaFoldDB" id="A0AAW1MHQ9"/>
<comment type="caution">
    <text evidence="1">The sequence shown here is derived from an EMBL/GenBank/DDBJ whole genome shotgun (WGS) entry which is preliminary data.</text>
</comment>
<gene>
    <name evidence="1" type="ORF">QE152_g6721</name>
</gene>
<name>A0AAW1MHQ9_POPJA</name>
<dbReference type="Proteomes" id="UP001458880">
    <property type="component" value="Unassembled WGS sequence"/>
</dbReference>
<reference evidence="1 2" key="1">
    <citation type="journal article" date="2024" name="BMC Genomics">
        <title>De novo assembly and annotation of Popillia japonica's genome with initial clues to its potential as an invasive pest.</title>
        <authorList>
            <person name="Cucini C."/>
            <person name="Boschi S."/>
            <person name="Funari R."/>
            <person name="Cardaioli E."/>
            <person name="Iannotti N."/>
            <person name="Marturano G."/>
            <person name="Paoli F."/>
            <person name="Bruttini M."/>
            <person name="Carapelli A."/>
            <person name="Frati F."/>
            <person name="Nardi F."/>
        </authorList>
    </citation>
    <scope>NUCLEOTIDE SEQUENCE [LARGE SCALE GENOMIC DNA]</scope>
    <source>
        <strain evidence="1">DMR45628</strain>
    </source>
</reference>
<dbReference type="EMBL" id="JASPKY010000046">
    <property type="protein sequence ID" value="KAK9745717.1"/>
    <property type="molecule type" value="Genomic_DNA"/>
</dbReference>
<proteinExistence type="predicted"/>
<protein>
    <submittedName>
        <fullName evidence="1">Uncharacterized protein</fullName>
    </submittedName>
</protein>
<evidence type="ECO:0000313" key="1">
    <source>
        <dbReference type="EMBL" id="KAK9745717.1"/>
    </source>
</evidence>
<evidence type="ECO:0000313" key="2">
    <source>
        <dbReference type="Proteomes" id="UP001458880"/>
    </source>
</evidence>
<keyword evidence="2" id="KW-1185">Reference proteome</keyword>
<sequence>MSELRIVYVLSTFLSLGYCISRLYLKGIDGCLSALTASHQIDECKDVLERILKAVRETGTIVIAPNNARHVQNVTAMPAWSSFI</sequence>
<accession>A0AAW1MHQ9</accession>
<organism evidence="1 2">
    <name type="scientific">Popillia japonica</name>
    <name type="common">Japanese beetle</name>
    <dbReference type="NCBI Taxonomy" id="7064"/>
    <lineage>
        <taxon>Eukaryota</taxon>
        <taxon>Metazoa</taxon>
        <taxon>Ecdysozoa</taxon>
        <taxon>Arthropoda</taxon>
        <taxon>Hexapoda</taxon>
        <taxon>Insecta</taxon>
        <taxon>Pterygota</taxon>
        <taxon>Neoptera</taxon>
        <taxon>Endopterygota</taxon>
        <taxon>Coleoptera</taxon>
        <taxon>Polyphaga</taxon>
        <taxon>Scarabaeiformia</taxon>
        <taxon>Scarabaeidae</taxon>
        <taxon>Rutelinae</taxon>
        <taxon>Popillia</taxon>
    </lineage>
</organism>